<feature type="transmembrane region" description="Helical" evidence="1">
    <location>
        <begin position="49"/>
        <end position="74"/>
    </location>
</feature>
<dbReference type="RefSeq" id="WP_109839288.1">
    <property type="nucleotide sequence ID" value="NZ_QGKM01000075.1"/>
</dbReference>
<dbReference type="PANTHER" id="PTHR34220">
    <property type="entry name" value="SENSOR HISTIDINE KINASE YPDA"/>
    <property type="match status" value="1"/>
</dbReference>
<gene>
    <name evidence="3" type="ORF">DKW60_19230</name>
</gene>
<comment type="caution">
    <text evidence="3">The sequence shown here is derived from an EMBL/GenBank/DDBJ whole genome shotgun (WGS) entry which is preliminary data.</text>
</comment>
<dbReference type="Pfam" id="PF06580">
    <property type="entry name" value="His_kinase"/>
    <property type="match status" value="1"/>
</dbReference>
<dbReference type="InterPro" id="IPR036890">
    <property type="entry name" value="HATPase_C_sf"/>
</dbReference>
<keyword evidence="3" id="KW-0808">Transferase</keyword>
<dbReference type="InterPro" id="IPR010559">
    <property type="entry name" value="Sig_transdc_His_kin_internal"/>
</dbReference>
<proteinExistence type="predicted"/>
<evidence type="ECO:0000313" key="4">
    <source>
        <dbReference type="Proteomes" id="UP000245539"/>
    </source>
</evidence>
<organism evidence="3 4">
    <name type="scientific">Leucothrix pacifica</name>
    <dbReference type="NCBI Taxonomy" id="1247513"/>
    <lineage>
        <taxon>Bacteria</taxon>
        <taxon>Pseudomonadati</taxon>
        <taxon>Pseudomonadota</taxon>
        <taxon>Gammaproteobacteria</taxon>
        <taxon>Thiotrichales</taxon>
        <taxon>Thiotrichaceae</taxon>
        <taxon>Leucothrix</taxon>
    </lineage>
</organism>
<sequence>MSVTEIDTQRLGFLPNLCSFKAILRVAIAAEVLAMVLALASAADTYQASVLKLILTSVFVQWVVISATISLCFYHKFAGPQDVLRTSVVATGIVVFFTICASVLTIMTDSYQKVGEIFYWDTPFILRNIFISVVITLFALRYFYIQNERDEHLRADSGAKYDALQSRMRPHFLFNSLNSIAMLVHQDADQAEEAILDLADIFRTTLDKRNRIPLREELDVTLRYLRMEGLRLGKRRLNIVWDMDRNTLPFDMEIPPLLLQPLAENAIYHGIQPREEGGTLGISLYDAGDKLDIVITNPVPPEGTNSHQKGNHIAQENLKNRLKLAYGNRANLQIKRSRHQYRVSFSIPKE</sequence>
<feature type="transmembrane region" description="Helical" evidence="1">
    <location>
        <begin position="86"/>
        <end position="104"/>
    </location>
</feature>
<name>A0A317C3J7_9GAMM</name>
<feature type="domain" description="Signal transduction histidine kinase internal region" evidence="2">
    <location>
        <begin position="159"/>
        <end position="235"/>
    </location>
</feature>
<evidence type="ECO:0000313" key="3">
    <source>
        <dbReference type="EMBL" id="PWQ92877.1"/>
    </source>
</evidence>
<dbReference type="Gene3D" id="3.30.565.10">
    <property type="entry name" value="Histidine kinase-like ATPase, C-terminal domain"/>
    <property type="match status" value="1"/>
</dbReference>
<accession>A0A317C3J7</accession>
<feature type="transmembrane region" description="Helical" evidence="1">
    <location>
        <begin position="124"/>
        <end position="144"/>
    </location>
</feature>
<feature type="transmembrane region" description="Helical" evidence="1">
    <location>
        <begin position="22"/>
        <end position="43"/>
    </location>
</feature>
<keyword evidence="1" id="KW-1133">Transmembrane helix</keyword>
<evidence type="ECO:0000259" key="2">
    <source>
        <dbReference type="Pfam" id="PF06580"/>
    </source>
</evidence>
<keyword evidence="1" id="KW-0472">Membrane</keyword>
<dbReference type="Proteomes" id="UP000245539">
    <property type="component" value="Unassembled WGS sequence"/>
</dbReference>
<dbReference type="OrthoDB" id="2514702at2"/>
<dbReference type="GO" id="GO:0000155">
    <property type="term" value="F:phosphorelay sensor kinase activity"/>
    <property type="evidence" value="ECO:0007669"/>
    <property type="project" value="InterPro"/>
</dbReference>
<keyword evidence="4" id="KW-1185">Reference proteome</keyword>
<dbReference type="PANTHER" id="PTHR34220:SF7">
    <property type="entry name" value="SENSOR HISTIDINE KINASE YPDA"/>
    <property type="match status" value="1"/>
</dbReference>
<keyword evidence="3" id="KW-0418">Kinase</keyword>
<dbReference type="EMBL" id="QGKM01000075">
    <property type="protein sequence ID" value="PWQ92877.1"/>
    <property type="molecule type" value="Genomic_DNA"/>
</dbReference>
<evidence type="ECO:0000256" key="1">
    <source>
        <dbReference type="SAM" id="Phobius"/>
    </source>
</evidence>
<keyword evidence="1" id="KW-0812">Transmembrane</keyword>
<protein>
    <submittedName>
        <fullName evidence="3">Histidine kinase</fullName>
    </submittedName>
</protein>
<dbReference type="GO" id="GO:0016020">
    <property type="term" value="C:membrane"/>
    <property type="evidence" value="ECO:0007669"/>
    <property type="project" value="InterPro"/>
</dbReference>
<reference evidence="3 4" key="1">
    <citation type="submission" date="2018-05" db="EMBL/GenBank/DDBJ databases">
        <title>Leucothrix arctica sp. nov., isolated from Arctic seawater.</title>
        <authorList>
            <person name="Choi A."/>
            <person name="Baek K."/>
        </authorList>
    </citation>
    <scope>NUCLEOTIDE SEQUENCE [LARGE SCALE GENOMIC DNA]</scope>
    <source>
        <strain evidence="3 4">JCM 18388</strain>
    </source>
</reference>
<dbReference type="InterPro" id="IPR050640">
    <property type="entry name" value="Bact_2-comp_sensor_kinase"/>
</dbReference>
<dbReference type="AlphaFoldDB" id="A0A317C3J7"/>